<sequence length="72" mass="8412">MFSVRQKREVSEAVQKILRDTDHPELPKNREINFCLEVFGVNEWSWSNIHNNGAVESPSVNPWNESQDKEKS</sequence>
<reference evidence="2" key="1">
    <citation type="journal article" date="2020" name="mSystems">
        <title>Genome- and Community-Level Interaction Insights into Carbon Utilization and Element Cycling Functions of Hydrothermarchaeota in Hydrothermal Sediment.</title>
        <authorList>
            <person name="Zhou Z."/>
            <person name="Liu Y."/>
            <person name="Xu W."/>
            <person name="Pan J."/>
            <person name="Luo Z.H."/>
            <person name="Li M."/>
        </authorList>
    </citation>
    <scope>NUCLEOTIDE SEQUENCE [LARGE SCALE GENOMIC DNA]</scope>
    <source>
        <strain evidence="2">HyVt-19</strain>
    </source>
</reference>
<organism evidence="2">
    <name type="scientific">Thermodesulforhabdus norvegica</name>
    <dbReference type="NCBI Taxonomy" id="39841"/>
    <lineage>
        <taxon>Bacteria</taxon>
        <taxon>Pseudomonadati</taxon>
        <taxon>Thermodesulfobacteriota</taxon>
        <taxon>Syntrophobacteria</taxon>
        <taxon>Syntrophobacterales</taxon>
        <taxon>Thermodesulforhabdaceae</taxon>
        <taxon>Thermodesulforhabdus</taxon>
    </lineage>
</organism>
<dbReference type="Proteomes" id="UP000886355">
    <property type="component" value="Unassembled WGS sequence"/>
</dbReference>
<dbReference type="AlphaFoldDB" id="A0A7C0WVD6"/>
<dbReference type="EMBL" id="DQZW01000202">
    <property type="protein sequence ID" value="HDL90106.1"/>
    <property type="molecule type" value="Genomic_DNA"/>
</dbReference>
<feature type="region of interest" description="Disordered" evidence="1">
    <location>
        <begin position="51"/>
        <end position="72"/>
    </location>
</feature>
<evidence type="ECO:0000256" key="1">
    <source>
        <dbReference type="SAM" id="MobiDB-lite"/>
    </source>
</evidence>
<name>A0A7C0WVD6_9BACT</name>
<comment type="caution">
    <text evidence="2">The sequence shown here is derived from an EMBL/GenBank/DDBJ whole genome shotgun (WGS) entry which is preliminary data.</text>
</comment>
<protein>
    <submittedName>
        <fullName evidence="2">Uncharacterized protein</fullName>
    </submittedName>
</protein>
<proteinExistence type="predicted"/>
<evidence type="ECO:0000313" key="2">
    <source>
        <dbReference type="EMBL" id="HDL90106.1"/>
    </source>
</evidence>
<accession>A0A7C0WVD6</accession>
<gene>
    <name evidence="2" type="ORF">ENG14_04305</name>
</gene>